<name>A0A2G9GEJ3_9LAMI</name>
<dbReference type="EMBL" id="NKXS01005424">
    <property type="protein sequence ID" value="PIN03697.1"/>
    <property type="molecule type" value="Genomic_DNA"/>
</dbReference>
<organism evidence="1 2">
    <name type="scientific">Handroanthus impetiginosus</name>
    <dbReference type="NCBI Taxonomy" id="429701"/>
    <lineage>
        <taxon>Eukaryota</taxon>
        <taxon>Viridiplantae</taxon>
        <taxon>Streptophyta</taxon>
        <taxon>Embryophyta</taxon>
        <taxon>Tracheophyta</taxon>
        <taxon>Spermatophyta</taxon>
        <taxon>Magnoliopsida</taxon>
        <taxon>eudicotyledons</taxon>
        <taxon>Gunneridae</taxon>
        <taxon>Pentapetalae</taxon>
        <taxon>asterids</taxon>
        <taxon>lamiids</taxon>
        <taxon>Lamiales</taxon>
        <taxon>Bignoniaceae</taxon>
        <taxon>Crescentiina</taxon>
        <taxon>Tabebuia alliance</taxon>
        <taxon>Handroanthus</taxon>
    </lineage>
</organism>
<keyword evidence="2" id="KW-1185">Reference proteome</keyword>
<gene>
    <name evidence="1" type="ORF">CDL12_23772</name>
</gene>
<evidence type="ECO:0000313" key="1">
    <source>
        <dbReference type="EMBL" id="PIN03697.1"/>
    </source>
</evidence>
<accession>A0A2G9GEJ3</accession>
<proteinExistence type="predicted"/>
<comment type="caution">
    <text evidence="1">The sequence shown here is derived from an EMBL/GenBank/DDBJ whole genome shotgun (WGS) entry which is preliminary data.</text>
</comment>
<reference evidence="2" key="1">
    <citation type="journal article" date="2018" name="Gigascience">
        <title>Genome assembly of the Pink Ipe (Handroanthus impetiginosus, Bignoniaceae), a highly valued, ecologically keystone Neotropical timber forest tree.</title>
        <authorList>
            <person name="Silva-Junior O.B."/>
            <person name="Grattapaglia D."/>
            <person name="Novaes E."/>
            <person name="Collevatti R.G."/>
        </authorList>
    </citation>
    <scope>NUCLEOTIDE SEQUENCE [LARGE SCALE GENOMIC DNA]</scope>
    <source>
        <strain evidence="2">cv. UFG-1</strain>
    </source>
</reference>
<dbReference type="STRING" id="429701.A0A2G9GEJ3"/>
<protein>
    <submittedName>
        <fullName evidence="1">Uncharacterized protein</fullName>
    </submittedName>
</protein>
<sequence>MEKINYFEQSLRFDTKDYKKSSFTTTAPEFYININYSCTPRFSDWVVLQDSDEPQLLRRTEWPTTMKIIRISLEEFLSKEKAHKIVGDAIKKWPVWVDARPLLIDYVLEKAREAVDSMPTSHKAVHLNLRVISELKHVFDERYGIGHGLMGKERDHKCMIPAAESNLMEIKLFYHSKVYCI</sequence>
<dbReference type="AlphaFoldDB" id="A0A2G9GEJ3"/>
<evidence type="ECO:0000313" key="2">
    <source>
        <dbReference type="Proteomes" id="UP000231279"/>
    </source>
</evidence>
<dbReference type="OrthoDB" id="4348522at2759"/>
<dbReference type="Proteomes" id="UP000231279">
    <property type="component" value="Unassembled WGS sequence"/>
</dbReference>